<dbReference type="Pfam" id="PF00126">
    <property type="entry name" value="HTH_1"/>
    <property type="match status" value="1"/>
</dbReference>
<dbReference type="InterPro" id="IPR036388">
    <property type="entry name" value="WH-like_DNA-bd_sf"/>
</dbReference>
<comment type="similarity">
    <text evidence="1">Belongs to the LysR transcriptional regulatory family.</text>
</comment>
<dbReference type="AlphaFoldDB" id="A0AB38FR29"/>
<dbReference type="PANTHER" id="PTHR30118">
    <property type="entry name" value="HTH-TYPE TRANSCRIPTIONAL REGULATOR LEUO-RELATED"/>
    <property type="match status" value="1"/>
</dbReference>
<evidence type="ECO:0000256" key="1">
    <source>
        <dbReference type="ARBA" id="ARBA00009437"/>
    </source>
</evidence>
<dbReference type="GO" id="GO:0003677">
    <property type="term" value="F:DNA binding"/>
    <property type="evidence" value="ECO:0007669"/>
    <property type="project" value="UniProtKB-KW"/>
</dbReference>
<dbReference type="Proteomes" id="UP000251313">
    <property type="component" value="Unassembled WGS sequence"/>
</dbReference>
<evidence type="ECO:0000256" key="4">
    <source>
        <dbReference type="ARBA" id="ARBA00023163"/>
    </source>
</evidence>
<keyword evidence="4" id="KW-0804">Transcription</keyword>
<dbReference type="InterPro" id="IPR036390">
    <property type="entry name" value="WH_DNA-bd_sf"/>
</dbReference>
<dbReference type="Gene3D" id="1.10.10.10">
    <property type="entry name" value="Winged helix-like DNA-binding domain superfamily/Winged helix DNA-binding domain"/>
    <property type="match status" value="1"/>
</dbReference>
<keyword evidence="2" id="KW-0805">Transcription regulation</keyword>
<name>A0AB38FR29_9ENTR</name>
<evidence type="ECO:0000256" key="3">
    <source>
        <dbReference type="ARBA" id="ARBA00023125"/>
    </source>
</evidence>
<comment type="caution">
    <text evidence="6">The sequence shown here is derived from an EMBL/GenBank/DDBJ whole genome shotgun (WGS) entry which is preliminary data.</text>
</comment>
<keyword evidence="3" id="KW-0238">DNA-binding</keyword>
<dbReference type="InterPro" id="IPR050389">
    <property type="entry name" value="LysR-type_TF"/>
</dbReference>
<dbReference type="RefSeq" id="WP_038254704.1">
    <property type="nucleotide sequence ID" value="NZ_CP050811.1"/>
</dbReference>
<gene>
    <name evidence="6" type="primary">leuO_1</name>
    <name evidence="6" type="ORF">NCTC11967_00071</name>
</gene>
<dbReference type="PROSITE" id="PS50931">
    <property type="entry name" value="HTH_LYSR"/>
    <property type="match status" value="1"/>
</dbReference>
<accession>A0AB38FR29</accession>
<dbReference type="EMBL" id="UAVL01000001">
    <property type="protein sequence ID" value="SQA59722.1"/>
    <property type="molecule type" value="Genomic_DNA"/>
</dbReference>
<proteinExistence type="inferred from homology"/>
<feature type="domain" description="HTH lysR-type" evidence="5">
    <location>
        <begin position="10"/>
        <end position="67"/>
    </location>
</feature>
<dbReference type="InterPro" id="IPR005119">
    <property type="entry name" value="LysR_subst-bd"/>
</dbReference>
<evidence type="ECO:0000313" key="6">
    <source>
        <dbReference type="EMBL" id="SQA59722.1"/>
    </source>
</evidence>
<dbReference type="Gene3D" id="3.40.190.10">
    <property type="entry name" value="Periplasmic binding protein-like II"/>
    <property type="match status" value="2"/>
</dbReference>
<dbReference type="InterPro" id="IPR000847">
    <property type="entry name" value="LysR_HTH_N"/>
</dbReference>
<organism evidence="6 7">
    <name type="scientific">Yokenella regensburgei</name>
    <dbReference type="NCBI Taxonomy" id="158877"/>
    <lineage>
        <taxon>Bacteria</taxon>
        <taxon>Pseudomonadati</taxon>
        <taxon>Pseudomonadota</taxon>
        <taxon>Gammaproteobacteria</taxon>
        <taxon>Enterobacterales</taxon>
        <taxon>Enterobacteriaceae</taxon>
        <taxon>Yokenella</taxon>
    </lineage>
</organism>
<evidence type="ECO:0000256" key="2">
    <source>
        <dbReference type="ARBA" id="ARBA00023015"/>
    </source>
</evidence>
<reference evidence="6 7" key="1">
    <citation type="submission" date="2018-06" db="EMBL/GenBank/DDBJ databases">
        <authorList>
            <consortium name="Pathogen Informatics"/>
            <person name="Doyle S."/>
        </authorList>
    </citation>
    <scope>NUCLEOTIDE SEQUENCE [LARGE SCALE GENOMIC DNA]</scope>
    <source>
        <strain evidence="6 7">NCTC11967</strain>
    </source>
</reference>
<protein>
    <submittedName>
        <fullName evidence="6">HTH-type transcriptional regulator LeuO</fullName>
    </submittedName>
</protein>
<dbReference type="PANTHER" id="PTHR30118:SF14">
    <property type="entry name" value="LYSR FAMILY TRANSCRIPTIONAL REGULATOR"/>
    <property type="match status" value="1"/>
</dbReference>
<dbReference type="Pfam" id="PF03466">
    <property type="entry name" value="LysR_substrate"/>
    <property type="match status" value="1"/>
</dbReference>
<dbReference type="GO" id="GO:0003700">
    <property type="term" value="F:DNA-binding transcription factor activity"/>
    <property type="evidence" value="ECO:0007669"/>
    <property type="project" value="InterPro"/>
</dbReference>
<evidence type="ECO:0000259" key="5">
    <source>
        <dbReference type="PROSITE" id="PS50931"/>
    </source>
</evidence>
<evidence type="ECO:0000313" key="7">
    <source>
        <dbReference type="Proteomes" id="UP000251313"/>
    </source>
</evidence>
<dbReference type="SUPFAM" id="SSF46785">
    <property type="entry name" value="Winged helix' DNA-binding domain"/>
    <property type="match status" value="1"/>
</dbReference>
<dbReference type="SUPFAM" id="SSF53850">
    <property type="entry name" value="Periplasmic binding protein-like II"/>
    <property type="match status" value="1"/>
</dbReference>
<dbReference type="NCBIfam" id="NF047710">
    <property type="entry name" value="TransRegCitRGProt"/>
    <property type="match status" value="1"/>
</dbReference>
<sequence>MANLYNLKKFDLNLLIVFECIYQHLSISKAAETLFITPSAVSQSLQRLRTQFNDPLFIRSGKGITPTTMGVNLHRYLEENLNQIEQTINIMHTTALKKSFVIYCSQLLLAGGMLEPITTLRKQNNYEIEHRDIFITQESAEDLLAFRKADIIFSLFPINNRSIVSELYVTTPAVLTCRQNHPRVYSGLALDKVLEEEFTYYITSEPGAKRLQDQSEMLFMNRKITFRSDSLISIINIISHSDLLGLLPKVAFDYYKDSLKLQEIATPFTLPSVDIFMMYNRASLNSKAFVDFINQVNQH</sequence>